<reference evidence="2 3" key="1">
    <citation type="journal article" date="2016" name="Nat. Commun.">
        <title>Thousands of microbial genomes shed light on interconnected biogeochemical processes in an aquifer system.</title>
        <authorList>
            <person name="Anantharaman K."/>
            <person name="Brown C.T."/>
            <person name="Hug L.A."/>
            <person name="Sharon I."/>
            <person name="Castelle C.J."/>
            <person name="Probst A.J."/>
            <person name="Thomas B.C."/>
            <person name="Singh A."/>
            <person name="Wilkins M.J."/>
            <person name="Karaoz U."/>
            <person name="Brodie E.L."/>
            <person name="Williams K.H."/>
            <person name="Hubbard S.S."/>
            <person name="Banfield J.F."/>
        </authorList>
    </citation>
    <scope>NUCLEOTIDE SEQUENCE [LARGE SCALE GENOMIC DNA]</scope>
</reference>
<protein>
    <recommendedName>
        <fullName evidence="4">Plasmid stabilization protein</fullName>
    </recommendedName>
</protein>
<evidence type="ECO:0000313" key="3">
    <source>
        <dbReference type="Proteomes" id="UP000179251"/>
    </source>
</evidence>
<evidence type="ECO:0000313" key="2">
    <source>
        <dbReference type="EMBL" id="OGF62857.1"/>
    </source>
</evidence>
<gene>
    <name evidence="2" type="ORF">A2834_00060</name>
</gene>
<comment type="caution">
    <text evidence="2">The sequence shown here is derived from an EMBL/GenBank/DDBJ whole genome shotgun (WGS) entry which is preliminary data.</text>
</comment>
<organism evidence="2 3">
    <name type="scientific">Candidatus Giovannonibacteria bacterium RIFCSPHIGHO2_01_FULL_45_23</name>
    <dbReference type="NCBI Taxonomy" id="1798325"/>
    <lineage>
        <taxon>Bacteria</taxon>
        <taxon>Candidatus Giovannoniibacteriota</taxon>
    </lineage>
</organism>
<sequence>MQIDPSVFKFLKKIPRHDAEAILGVVYLLPLNPYFGDIQKMTDEENSWRRRVGNYRIFYKIYVASRVILVFRAERRTSRTY</sequence>
<evidence type="ECO:0000256" key="1">
    <source>
        <dbReference type="ARBA" id="ARBA00022649"/>
    </source>
</evidence>
<keyword evidence="1" id="KW-1277">Toxin-antitoxin system</keyword>
<dbReference type="InterPro" id="IPR007712">
    <property type="entry name" value="RelE/ParE_toxin"/>
</dbReference>
<name>A0A1F5VHB1_9BACT</name>
<dbReference type="Gene3D" id="3.30.2310.20">
    <property type="entry name" value="RelE-like"/>
    <property type="match status" value="1"/>
</dbReference>
<dbReference type="EMBL" id="MFHD01000012">
    <property type="protein sequence ID" value="OGF62857.1"/>
    <property type="molecule type" value="Genomic_DNA"/>
</dbReference>
<dbReference type="Proteomes" id="UP000179251">
    <property type="component" value="Unassembled WGS sequence"/>
</dbReference>
<dbReference type="SUPFAM" id="SSF143011">
    <property type="entry name" value="RelE-like"/>
    <property type="match status" value="1"/>
</dbReference>
<proteinExistence type="predicted"/>
<dbReference type="STRING" id="1798325.A2834_00060"/>
<dbReference type="AlphaFoldDB" id="A0A1F5VHB1"/>
<dbReference type="InterPro" id="IPR035093">
    <property type="entry name" value="RelE/ParE_toxin_dom_sf"/>
</dbReference>
<evidence type="ECO:0008006" key="4">
    <source>
        <dbReference type="Google" id="ProtNLM"/>
    </source>
</evidence>
<accession>A0A1F5VHB1</accession>
<dbReference type="Pfam" id="PF05016">
    <property type="entry name" value="ParE_toxin"/>
    <property type="match status" value="1"/>
</dbReference>